<organism evidence="2 3">
    <name type="scientific">Streptomyces cirratus</name>
    <dbReference type="NCBI Taxonomy" id="68187"/>
    <lineage>
        <taxon>Bacteria</taxon>
        <taxon>Bacillati</taxon>
        <taxon>Actinomycetota</taxon>
        <taxon>Actinomycetes</taxon>
        <taxon>Kitasatosporales</taxon>
        <taxon>Streptomycetaceae</taxon>
        <taxon>Streptomyces</taxon>
    </lineage>
</organism>
<feature type="compositionally biased region" description="Acidic residues" evidence="1">
    <location>
        <begin position="71"/>
        <end position="81"/>
    </location>
</feature>
<sequence>MLGGVFGQGPADGLITQAYGPRQQGHQQGRVVAVLRRRVHRHEGGRGHTAAAEQAQDGRLTGQQAPRVPDEEGLDEAPQDQ</sequence>
<evidence type="ECO:0000313" key="2">
    <source>
        <dbReference type="EMBL" id="GHB78936.1"/>
    </source>
</evidence>
<protein>
    <submittedName>
        <fullName evidence="2">Uncharacterized protein</fullName>
    </submittedName>
</protein>
<dbReference type="Proteomes" id="UP000642673">
    <property type="component" value="Unassembled WGS sequence"/>
</dbReference>
<dbReference type="EMBL" id="BMVP01000016">
    <property type="protein sequence ID" value="GHB78936.1"/>
    <property type="molecule type" value="Genomic_DNA"/>
</dbReference>
<keyword evidence="3" id="KW-1185">Reference proteome</keyword>
<accession>A0ABQ3F3N6</accession>
<reference evidence="3" key="1">
    <citation type="journal article" date="2019" name="Int. J. Syst. Evol. Microbiol.">
        <title>The Global Catalogue of Microorganisms (GCM) 10K type strain sequencing project: providing services to taxonomists for standard genome sequencing and annotation.</title>
        <authorList>
            <consortium name="The Broad Institute Genomics Platform"/>
            <consortium name="The Broad Institute Genome Sequencing Center for Infectious Disease"/>
            <person name="Wu L."/>
            <person name="Ma J."/>
        </authorList>
    </citation>
    <scope>NUCLEOTIDE SEQUENCE [LARGE SCALE GENOMIC DNA]</scope>
    <source>
        <strain evidence="3">JCM 4738</strain>
    </source>
</reference>
<evidence type="ECO:0000313" key="3">
    <source>
        <dbReference type="Proteomes" id="UP000642673"/>
    </source>
</evidence>
<proteinExistence type="predicted"/>
<evidence type="ECO:0000256" key="1">
    <source>
        <dbReference type="SAM" id="MobiDB-lite"/>
    </source>
</evidence>
<feature type="region of interest" description="Disordered" evidence="1">
    <location>
        <begin position="1"/>
        <end position="81"/>
    </location>
</feature>
<gene>
    <name evidence="2" type="ORF">GCM10010347_56770</name>
</gene>
<comment type="caution">
    <text evidence="2">The sequence shown here is derived from an EMBL/GenBank/DDBJ whole genome shotgun (WGS) entry which is preliminary data.</text>
</comment>
<name>A0ABQ3F3N6_9ACTN</name>